<dbReference type="GO" id="GO:0034450">
    <property type="term" value="F:ubiquitin-ubiquitin ligase activity"/>
    <property type="evidence" value="ECO:0007669"/>
    <property type="project" value="InterPro"/>
</dbReference>
<dbReference type="GO" id="GO:0006511">
    <property type="term" value="P:ubiquitin-dependent protein catabolic process"/>
    <property type="evidence" value="ECO:0007669"/>
    <property type="project" value="InterPro"/>
</dbReference>
<evidence type="ECO:0000256" key="13">
    <source>
        <dbReference type="ARBA" id="ARBA00023242"/>
    </source>
</evidence>
<keyword evidence="11" id="KW-0833">Ubl conjugation pathway</keyword>
<dbReference type="GO" id="GO:0005634">
    <property type="term" value="C:nucleus"/>
    <property type="evidence" value="ECO:0007669"/>
    <property type="project" value="UniProtKB-SubCell"/>
</dbReference>
<dbReference type="PROSITE" id="PS51698">
    <property type="entry name" value="U_BOX"/>
    <property type="match status" value="1"/>
</dbReference>
<comment type="subcellular location">
    <subcellularLocation>
        <location evidence="3">Cytoplasm</location>
    </subcellularLocation>
    <subcellularLocation>
        <location evidence="2">Nucleus</location>
    </subcellularLocation>
</comment>
<comment type="similarity">
    <text evidence="5">Belongs to the ubiquitin conjugation factor E4 family.</text>
</comment>
<feature type="domain" description="U-box" evidence="14">
    <location>
        <begin position="1387"/>
        <end position="1461"/>
    </location>
</feature>
<reference evidence="15" key="2">
    <citation type="journal article" date="2023" name="Microbiol Resour">
        <title>Decontamination and Annotation of the Draft Genome Sequence of the Oomycete Lagenidium giganteum ARSEF 373.</title>
        <authorList>
            <person name="Morgan W.R."/>
            <person name="Tartar A."/>
        </authorList>
    </citation>
    <scope>NUCLEOTIDE SEQUENCE</scope>
    <source>
        <strain evidence="15">ARSEF 373</strain>
    </source>
</reference>
<keyword evidence="12" id="KW-0862">Zinc</keyword>
<reference evidence="15" key="1">
    <citation type="submission" date="2022-11" db="EMBL/GenBank/DDBJ databases">
        <authorList>
            <person name="Morgan W.R."/>
            <person name="Tartar A."/>
        </authorList>
    </citation>
    <scope>NUCLEOTIDE SEQUENCE</scope>
    <source>
        <strain evidence="15">ARSEF 373</strain>
    </source>
</reference>
<evidence type="ECO:0000313" key="15">
    <source>
        <dbReference type="EMBL" id="DAZ96659.1"/>
    </source>
</evidence>
<dbReference type="GO" id="GO:0000151">
    <property type="term" value="C:ubiquitin ligase complex"/>
    <property type="evidence" value="ECO:0007669"/>
    <property type="project" value="InterPro"/>
</dbReference>
<dbReference type="InterPro" id="IPR043145">
    <property type="entry name" value="Znf_ZZ_sf"/>
</dbReference>
<evidence type="ECO:0000256" key="9">
    <source>
        <dbReference type="ARBA" id="ARBA00022723"/>
    </source>
</evidence>
<dbReference type="InterPro" id="IPR019474">
    <property type="entry name" value="Ub_conjug_fac_E4_core"/>
</dbReference>
<accession>A0AAV2YVP5</accession>
<dbReference type="EMBL" id="DAKRPA010000160">
    <property type="protein sequence ID" value="DAZ96659.1"/>
    <property type="molecule type" value="Genomic_DNA"/>
</dbReference>
<dbReference type="SUPFAM" id="SSF57850">
    <property type="entry name" value="RING/U-box"/>
    <property type="match status" value="2"/>
</dbReference>
<keyword evidence="7" id="KW-0963">Cytoplasm</keyword>
<proteinExistence type="inferred from homology"/>
<evidence type="ECO:0000256" key="5">
    <source>
        <dbReference type="ARBA" id="ARBA00007434"/>
    </source>
</evidence>
<sequence length="1488" mass="168395">MDTYRDCRRRRHCRPLSFSSRGKSAAPATPSPPGSPNEFIAKLSVAQRLVSQLLGVHTLSRAIEYFPEAPICVNGEEWWREIQQQTTCGFRCKRRRPGNDAANGGDADLSDGGFAALAAQLTKEETVELYSDALHRVVHCLDGVNRARSVMSESESSASEMATVVRDLGDYGVPVLDQLDKAVAHAGAQLIEAWFEADKQRYKAETMPPLTSACGHLINALLQYVDIGTNHAFHHHALHASIAYRVVNPRLAKDWECSVCRRKSPVGPTPVDEQIVVYHCPPCEFLMCHECFTRIPNENAEGTRRIRQTPKRCTIDRFFTLTLEVVGSSQHFGEIVAHLADVCGRRAWAIPFHWSLEKLPLIKMLHEIVKTRGFPEHMVHDPSWCSPHMTMQHWRKWSILGPLLANSSITSEANVIDTTSNGRYGPLTLTLRWKEGFVESQRLLLGIVQHLLSDEQPPDVVDAATLWLTCTYATSSNRRSGEREDDADGYLTNIATLLARIMIPILDQPQAVDPMYHQGHIPRRSYGLQPEQPLRSLGEDYDAWKKDIEERRIRAQEAPMLASRELRVRESQTRFVRKYDAHADTSCDYCGEFAMASSHVRYKCSHCENSDLCERCHDRYRLQQPGHDSIHPFGHVFLRTNHVIPFISVKYFFHLPPQRRRSLDHEPDTAPLDCAECGVSLENAERFYRCANCFDVRLVCVTCHREEEREGHHPSLMHIPGHLYFEISAEWCRWYSPTAPELHFRWLYFPAPMFPRERFEKETELFHTAIKVFHVGPLFTCSRFVELLKEMKELEVFCLAEEDKHERQSASSRSRTPPKKSPHYTASRARLVELGATKAMLEMHLLEPSSLADWFAFYGKACRWLLGLASTTQNAFEEVVTDFTATFSAFPEHFFTDVCNLACMLALPGLDTDRLLSELSDGHDVESVVEAVLVMLFQLMASVECTKNPHLRVEALKAMVAVVSVFARPRKSTSVPVVAAVFQKNELLAGHALSIMMQFHEDIESYHQRNNGMLLSGPVAGDSMLWGFVSVRATVAVVMRLLWQIPHQRKQINRLLRSQQIPASSPTSQFSMFICGLWNDASKLLDEGMGRMSTLRQLLAVQSSIREGNVVHLPFPPNMLEGYLALYSKQLRLTFRVLVELLESLSWMAGEESTRRGLLKPELVDLCTRTLGFMLSSLATAHEAHAWDFLPSALSNSNVVLANLVILAARCADLAQNCPSERVWHLGLGSGEAMTRLIGDFDVHDRWRLNIIAEQWEMKANILGSNFLAVDKAEADRAQHIGIDEEMDEHQALAMLEQQTREAADDGDGVEPQSRASSRQLTRRFISALANDGRFDAKRFQGICEMLHPACDYAWIGSEWMQAFSTLLRKCTEMVRVNASMDDILGDIPEAYLDPLLNTIMTDPVRLPSGHIVDRTVIERHLLSSQPVDPFSRAPLSASMLVPCDALRKEIRLFIRTKLAHVDAQEDILANWGLGWDTIFTSDDHQQS</sequence>
<dbReference type="Pfam" id="PF00569">
    <property type="entry name" value="ZZ"/>
    <property type="match status" value="1"/>
</dbReference>
<protein>
    <recommendedName>
        <fullName evidence="6">RING-type E3 ubiquitin transferase</fullName>
        <ecNumber evidence="6">2.3.2.27</ecNumber>
    </recommendedName>
</protein>
<dbReference type="SMART" id="SM00504">
    <property type="entry name" value="Ubox"/>
    <property type="match status" value="1"/>
</dbReference>
<dbReference type="PANTHER" id="PTHR13931">
    <property type="entry name" value="UBIQUITINATION FACTOR E4"/>
    <property type="match status" value="1"/>
</dbReference>
<dbReference type="Pfam" id="PF10408">
    <property type="entry name" value="Ufd2P_core"/>
    <property type="match status" value="1"/>
</dbReference>
<keyword evidence="9" id="KW-0479">Metal-binding</keyword>
<dbReference type="Proteomes" id="UP001146120">
    <property type="component" value="Unassembled WGS sequence"/>
</dbReference>
<evidence type="ECO:0000313" key="16">
    <source>
        <dbReference type="Proteomes" id="UP001146120"/>
    </source>
</evidence>
<keyword evidence="10" id="KW-0863">Zinc-finger</keyword>
<dbReference type="GO" id="GO:0005737">
    <property type="term" value="C:cytoplasm"/>
    <property type="evidence" value="ECO:0007669"/>
    <property type="project" value="UniProtKB-SubCell"/>
</dbReference>
<evidence type="ECO:0000256" key="2">
    <source>
        <dbReference type="ARBA" id="ARBA00004123"/>
    </source>
</evidence>
<dbReference type="Pfam" id="PF04564">
    <property type="entry name" value="U-box"/>
    <property type="match status" value="1"/>
</dbReference>
<evidence type="ECO:0000256" key="8">
    <source>
        <dbReference type="ARBA" id="ARBA00022679"/>
    </source>
</evidence>
<name>A0AAV2YVP5_9STRA</name>
<dbReference type="Gene3D" id="3.30.40.10">
    <property type="entry name" value="Zinc/RING finger domain, C3HC4 (zinc finger)"/>
    <property type="match status" value="1"/>
</dbReference>
<dbReference type="InterPro" id="IPR013083">
    <property type="entry name" value="Znf_RING/FYVE/PHD"/>
</dbReference>
<comment type="caution">
    <text evidence="15">The sequence shown here is derived from an EMBL/GenBank/DDBJ whole genome shotgun (WGS) entry which is preliminary data.</text>
</comment>
<gene>
    <name evidence="15" type="ORF">N0F65_009222</name>
</gene>
<keyword evidence="8" id="KW-0808">Transferase</keyword>
<evidence type="ECO:0000256" key="12">
    <source>
        <dbReference type="ARBA" id="ARBA00022833"/>
    </source>
</evidence>
<keyword evidence="16" id="KW-1185">Reference proteome</keyword>
<evidence type="ECO:0000256" key="6">
    <source>
        <dbReference type="ARBA" id="ARBA00012483"/>
    </source>
</evidence>
<evidence type="ECO:0000256" key="3">
    <source>
        <dbReference type="ARBA" id="ARBA00004496"/>
    </source>
</evidence>
<dbReference type="GO" id="GO:0000209">
    <property type="term" value="P:protein polyubiquitination"/>
    <property type="evidence" value="ECO:0007669"/>
    <property type="project" value="TreeGrafter"/>
</dbReference>
<evidence type="ECO:0000256" key="7">
    <source>
        <dbReference type="ARBA" id="ARBA00022490"/>
    </source>
</evidence>
<evidence type="ECO:0000259" key="14">
    <source>
        <dbReference type="PROSITE" id="PS51698"/>
    </source>
</evidence>
<evidence type="ECO:0000256" key="4">
    <source>
        <dbReference type="ARBA" id="ARBA00004906"/>
    </source>
</evidence>
<evidence type="ECO:0000256" key="10">
    <source>
        <dbReference type="ARBA" id="ARBA00022771"/>
    </source>
</evidence>
<comment type="catalytic activity">
    <reaction evidence="1">
        <text>S-ubiquitinyl-[E2 ubiquitin-conjugating enzyme]-L-cysteine + [acceptor protein]-L-lysine = [E2 ubiquitin-conjugating enzyme]-L-cysteine + N(6)-ubiquitinyl-[acceptor protein]-L-lysine.</text>
        <dbReference type="EC" id="2.3.2.27"/>
    </reaction>
</comment>
<organism evidence="15 16">
    <name type="scientific">Lagenidium giganteum</name>
    <dbReference type="NCBI Taxonomy" id="4803"/>
    <lineage>
        <taxon>Eukaryota</taxon>
        <taxon>Sar</taxon>
        <taxon>Stramenopiles</taxon>
        <taxon>Oomycota</taxon>
        <taxon>Peronosporomycetes</taxon>
        <taxon>Pythiales</taxon>
        <taxon>Pythiaceae</taxon>
    </lineage>
</organism>
<keyword evidence="13" id="KW-0539">Nucleus</keyword>
<dbReference type="GO" id="GO:0036503">
    <property type="term" value="P:ERAD pathway"/>
    <property type="evidence" value="ECO:0007669"/>
    <property type="project" value="InterPro"/>
</dbReference>
<dbReference type="InterPro" id="IPR045132">
    <property type="entry name" value="UBE4"/>
</dbReference>
<dbReference type="EC" id="2.3.2.27" evidence="6"/>
<dbReference type="PANTHER" id="PTHR13931:SF2">
    <property type="entry name" value="UBIQUITIN CONJUGATION FACTOR E4 B"/>
    <property type="match status" value="1"/>
</dbReference>
<dbReference type="FunFam" id="3.30.40.10:FF:000055">
    <property type="entry name" value="Ubiquitin conjugation factor e4 a"/>
    <property type="match status" value="1"/>
</dbReference>
<evidence type="ECO:0000256" key="1">
    <source>
        <dbReference type="ARBA" id="ARBA00000900"/>
    </source>
</evidence>
<dbReference type="GO" id="GO:0008270">
    <property type="term" value="F:zinc ion binding"/>
    <property type="evidence" value="ECO:0007669"/>
    <property type="project" value="UniProtKB-KW"/>
</dbReference>
<dbReference type="InterPro" id="IPR000433">
    <property type="entry name" value="Znf_ZZ"/>
</dbReference>
<comment type="pathway">
    <text evidence="4">Protein modification; protein ubiquitination.</text>
</comment>
<evidence type="ECO:0000256" key="11">
    <source>
        <dbReference type="ARBA" id="ARBA00022786"/>
    </source>
</evidence>
<dbReference type="InterPro" id="IPR003613">
    <property type="entry name" value="Ubox_domain"/>
</dbReference>
<dbReference type="Gene3D" id="3.30.60.90">
    <property type="match status" value="1"/>
</dbReference>